<evidence type="ECO:0000256" key="3">
    <source>
        <dbReference type="ARBA" id="ARBA00022448"/>
    </source>
</evidence>
<dbReference type="GO" id="GO:0022857">
    <property type="term" value="F:transmembrane transporter activity"/>
    <property type="evidence" value="ECO:0007669"/>
    <property type="project" value="InterPro"/>
</dbReference>
<dbReference type="Proteomes" id="UP000199515">
    <property type="component" value="Unassembled WGS sequence"/>
</dbReference>
<dbReference type="PANTHER" id="PTHR31806:SF1">
    <property type="entry name" value="PURINE-CYTOSINE PERMEASE FCY2-RELATED"/>
    <property type="match status" value="1"/>
</dbReference>
<feature type="transmembrane region" description="Helical" evidence="8">
    <location>
        <begin position="174"/>
        <end position="192"/>
    </location>
</feature>
<reference evidence="9 10" key="1">
    <citation type="submission" date="2016-10" db="EMBL/GenBank/DDBJ databases">
        <authorList>
            <person name="de Groot N.N."/>
        </authorList>
    </citation>
    <scope>NUCLEOTIDE SEQUENCE [LARGE SCALE GENOMIC DNA]</scope>
    <source>
        <strain evidence="9 10">CPCC 202699</strain>
    </source>
</reference>
<dbReference type="PIRSF" id="PIRSF002744">
    <property type="entry name" value="Pur-cyt_permease"/>
    <property type="match status" value="1"/>
</dbReference>
<evidence type="ECO:0000256" key="2">
    <source>
        <dbReference type="ARBA" id="ARBA00008974"/>
    </source>
</evidence>
<feature type="transmembrane region" description="Helical" evidence="8">
    <location>
        <begin position="352"/>
        <end position="373"/>
    </location>
</feature>
<feature type="transmembrane region" description="Helical" evidence="8">
    <location>
        <begin position="394"/>
        <end position="413"/>
    </location>
</feature>
<evidence type="ECO:0000256" key="7">
    <source>
        <dbReference type="PIRNR" id="PIRNR002744"/>
    </source>
</evidence>
<feature type="transmembrane region" description="Helical" evidence="8">
    <location>
        <begin position="112"/>
        <end position="129"/>
    </location>
</feature>
<keyword evidence="6 7" id="KW-0472">Membrane</keyword>
<comment type="subcellular location">
    <subcellularLocation>
        <location evidence="1">Membrane</location>
        <topology evidence="1">Multi-pass membrane protein</topology>
    </subcellularLocation>
</comment>
<feature type="transmembrane region" description="Helical" evidence="8">
    <location>
        <begin position="328"/>
        <end position="346"/>
    </location>
</feature>
<dbReference type="STRING" id="589385.SAMN05421504_105448"/>
<protein>
    <submittedName>
        <fullName evidence="9">NCS1 nucleoside transporter family</fullName>
    </submittedName>
</protein>
<proteinExistence type="inferred from homology"/>
<organism evidence="9 10">
    <name type="scientific">Amycolatopsis xylanica</name>
    <dbReference type="NCBI Taxonomy" id="589385"/>
    <lineage>
        <taxon>Bacteria</taxon>
        <taxon>Bacillati</taxon>
        <taxon>Actinomycetota</taxon>
        <taxon>Actinomycetes</taxon>
        <taxon>Pseudonocardiales</taxon>
        <taxon>Pseudonocardiaceae</taxon>
        <taxon>Amycolatopsis</taxon>
    </lineage>
</organism>
<evidence type="ECO:0000313" key="9">
    <source>
        <dbReference type="EMBL" id="SDY40346.1"/>
    </source>
</evidence>
<sequence>MSTTPPAEAEYGEKIVAVEPGGIEQVDAADRHGSPRQLFWTWASPNLEFATIFVGVLAVSVFGLTFWQAVLAVVLGNALGSVTHAVLSARGPDHGVPQMVLGRIAFGYRGNILPAALMSVMAGIGWFSVNSVSGAFALNSLTGLPVLSCLVLVVALQVVIAFFGHNLVQAYEKYVFVLLAVVFAVTSVVIFVKAEPSAAAGGGGIGGFLLTLGAAFGYTAGWNPYAADYTRYLPSTVNRRAVGLYASLGLFLSTTILMIVGAASATIGEGGEANPTTAFTHHLPAFLAAATLLSVTLGAVAANVINVYSGALSFLALGIKLPLNWRRAVVSVGYGAIGFALAWAGLADAGHAYESFLLVVAYWVSPWLAVLLVDQYLRRGQDVSGLFADPRHSNWPGFIAFVAGLVVSIGLFANQTLYTAPIPKAVPAIGDLTFLVGFVISGGLYALLRRSR</sequence>
<comment type="similarity">
    <text evidence="2 7">Belongs to the purine-cytosine permease (2.A.39) family.</text>
</comment>
<evidence type="ECO:0000256" key="6">
    <source>
        <dbReference type="ARBA" id="ARBA00023136"/>
    </source>
</evidence>
<feature type="transmembrane region" description="Helical" evidence="8">
    <location>
        <begin position="49"/>
        <end position="75"/>
    </location>
</feature>
<dbReference type="Gene3D" id="1.10.4160.10">
    <property type="entry name" value="Hydantoin permease"/>
    <property type="match status" value="1"/>
</dbReference>
<dbReference type="PANTHER" id="PTHR31806">
    <property type="entry name" value="PURINE-CYTOSINE PERMEASE FCY2-RELATED"/>
    <property type="match status" value="1"/>
</dbReference>
<gene>
    <name evidence="9" type="ORF">SAMN05421504_105448</name>
</gene>
<accession>A0A1H3JK98</accession>
<keyword evidence="3 7" id="KW-0813">Transport</keyword>
<dbReference type="Pfam" id="PF02133">
    <property type="entry name" value="Transp_cyt_pur"/>
    <property type="match status" value="1"/>
</dbReference>
<dbReference type="GO" id="GO:0005886">
    <property type="term" value="C:plasma membrane"/>
    <property type="evidence" value="ECO:0007669"/>
    <property type="project" value="TreeGrafter"/>
</dbReference>
<dbReference type="EMBL" id="FNON01000005">
    <property type="protein sequence ID" value="SDY40346.1"/>
    <property type="molecule type" value="Genomic_DNA"/>
</dbReference>
<feature type="transmembrane region" description="Helical" evidence="8">
    <location>
        <begin position="242"/>
        <end position="265"/>
    </location>
</feature>
<keyword evidence="10" id="KW-1185">Reference proteome</keyword>
<evidence type="ECO:0000256" key="8">
    <source>
        <dbReference type="SAM" id="Phobius"/>
    </source>
</evidence>
<dbReference type="InterPro" id="IPR026030">
    <property type="entry name" value="Pur-cyt_permease_Fcy2/21/22"/>
</dbReference>
<evidence type="ECO:0000256" key="1">
    <source>
        <dbReference type="ARBA" id="ARBA00004141"/>
    </source>
</evidence>
<keyword evidence="4 8" id="KW-0812">Transmembrane</keyword>
<keyword evidence="5 8" id="KW-1133">Transmembrane helix</keyword>
<feature type="transmembrane region" description="Helical" evidence="8">
    <location>
        <begin position="285"/>
        <end position="308"/>
    </location>
</feature>
<evidence type="ECO:0000256" key="5">
    <source>
        <dbReference type="ARBA" id="ARBA00022989"/>
    </source>
</evidence>
<dbReference type="InterPro" id="IPR001248">
    <property type="entry name" value="Pur-cyt_permease"/>
</dbReference>
<dbReference type="RefSeq" id="WP_176968799.1">
    <property type="nucleotide sequence ID" value="NZ_FNON01000005.1"/>
</dbReference>
<name>A0A1H3JK98_9PSEU</name>
<feature type="transmembrane region" description="Helical" evidence="8">
    <location>
        <begin position="141"/>
        <end position="162"/>
    </location>
</feature>
<dbReference type="AlphaFoldDB" id="A0A1H3JK98"/>
<evidence type="ECO:0000313" key="10">
    <source>
        <dbReference type="Proteomes" id="UP000199515"/>
    </source>
</evidence>
<feature type="transmembrane region" description="Helical" evidence="8">
    <location>
        <begin position="198"/>
        <end position="221"/>
    </location>
</feature>
<feature type="transmembrane region" description="Helical" evidence="8">
    <location>
        <begin position="425"/>
        <end position="448"/>
    </location>
</feature>
<evidence type="ECO:0000256" key="4">
    <source>
        <dbReference type="ARBA" id="ARBA00022692"/>
    </source>
</evidence>